<dbReference type="Pfam" id="PF07484">
    <property type="entry name" value="Collar"/>
    <property type="match status" value="1"/>
</dbReference>
<evidence type="ECO:0000256" key="1">
    <source>
        <dbReference type="SAM" id="MobiDB-lite"/>
    </source>
</evidence>
<dbReference type="InterPro" id="IPR037053">
    <property type="entry name" value="Phage_tail_collar_dom_sf"/>
</dbReference>
<evidence type="ECO:0000313" key="3">
    <source>
        <dbReference type="EMBL" id="MEB3783753.1"/>
    </source>
</evidence>
<dbReference type="EMBL" id="JAJGWQ010000007">
    <property type="protein sequence ID" value="MEB3783753.1"/>
    <property type="molecule type" value="Genomic_DNA"/>
</dbReference>
<feature type="domain" description="Phage tail collar" evidence="2">
    <location>
        <begin position="125"/>
        <end position="183"/>
    </location>
</feature>
<protein>
    <submittedName>
        <fullName evidence="3">Tail fiber protein</fullName>
    </submittedName>
</protein>
<feature type="region of interest" description="Disordered" evidence="1">
    <location>
        <begin position="1"/>
        <end position="25"/>
    </location>
</feature>
<dbReference type="Proteomes" id="UP001336015">
    <property type="component" value="Unassembled WGS sequence"/>
</dbReference>
<keyword evidence="4" id="KW-1185">Reference proteome</keyword>
<comment type="caution">
    <text evidence="3">The sequence shown here is derived from an EMBL/GenBank/DDBJ whole genome shotgun (WGS) entry which is preliminary data.</text>
</comment>
<sequence length="261" mass="28449">MSRQPFNTRWAQGVESEDDLSSFKDPGAVRISTGWEGGQDKDAPPAGHENYWHNRVDSALQGVERNGVMRWHPAAIYGVGAPTYGDNGIYYESLVDANEGNDPATTTGYWRYRGTSFFSGSEPGDIKMVCHANAPSIGWLKCNGAVLVRSSYPLLFSVIGTLHNTGGETPLQFRIPDYRGEFIRGFDDGRGVDPGRAFEAPQYSQNASHTHRVQYSNLNIGSGQNVTGSTGTGSLSDVAVEASGGSEARPRNKSVNYWIKY</sequence>
<name>A0ABU6BTW1_9PSED</name>
<dbReference type="InterPro" id="IPR011083">
    <property type="entry name" value="Phage_tail_collar_dom"/>
</dbReference>
<dbReference type="Gene3D" id="3.90.1340.10">
    <property type="entry name" value="Phage tail collar domain"/>
    <property type="match status" value="1"/>
</dbReference>
<dbReference type="SUPFAM" id="SSF88874">
    <property type="entry name" value="Receptor-binding domain of short tail fibre protein gp12"/>
    <property type="match status" value="1"/>
</dbReference>
<dbReference type="RefSeq" id="WP_220381649.1">
    <property type="nucleotide sequence ID" value="NZ_JAEFBF010000013.1"/>
</dbReference>
<gene>
    <name evidence="3" type="ORF">LLW09_14470</name>
</gene>
<reference evidence="3 4" key="1">
    <citation type="journal article" date="2023" name="Int J Dairy Technol">
        <title>Genome based analysis of Pseudomonas paracarnis RQ057, a strain responsible for blue discoloration spoilage in processed cheese.</title>
        <authorList>
            <person name="Rodrigues Rd.S."/>
            <person name="Machado S.G."/>
            <person name="de Carvalho A.F."/>
            <person name="Nero L.A."/>
        </authorList>
    </citation>
    <scope>NUCLEOTIDE SEQUENCE [LARGE SCALE GENOMIC DNA]</scope>
    <source>
        <strain evidence="3 4">RQ057</strain>
    </source>
</reference>
<feature type="compositionally biased region" description="Polar residues" evidence="1">
    <location>
        <begin position="1"/>
        <end position="10"/>
    </location>
</feature>
<proteinExistence type="predicted"/>
<organism evidence="3 4">
    <name type="scientific">Pseudomonas paracarnis</name>
    <dbReference type="NCBI Taxonomy" id="2750625"/>
    <lineage>
        <taxon>Bacteria</taxon>
        <taxon>Pseudomonadati</taxon>
        <taxon>Pseudomonadota</taxon>
        <taxon>Gammaproteobacteria</taxon>
        <taxon>Pseudomonadales</taxon>
        <taxon>Pseudomonadaceae</taxon>
        <taxon>Pseudomonas</taxon>
    </lineage>
</organism>
<evidence type="ECO:0000259" key="2">
    <source>
        <dbReference type="Pfam" id="PF07484"/>
    </source>
</evidence>
<accession>A0ABU6BTW1</accession>
<evidence type="ECO:0000313" key="4">
    <source>
        <dbReference type="Proteomes" id="UP001336015"/>
    </source>
</evidence>